<proteinExistence type="predicted"/>
<feature type="compositionally biased region" description="Low complexity" evidence="1">
    <location>
        <begin position="333"/>
        <end position="343"/>
    </location>
</feature>
<protein>
    <submittedName>
        <fullName evidence="3">Uncharacterized protein</fullName>
    </submittedName>
</protein>
<dbReference type="Proteomes" id="UP000799777">
    <property type="component" value="Unassembled WGS sequence"/>
</dbReference>
<feature type="compositionally biased region" description="Polar residues" evidence="1">
    <location>
        <begin position="561"/>
        <end position="580"/>
    </location>
</feature>
<feature type="compositionally biased region" description="Low complexity" evidence="1">
    <location>
        <begin position="295"/>
        <end position="320"/>
    </location>
</feature>
<feature type="compositionally biased region" description="Polar residues" evidence="1">
    <location>
        <begin position="13"/>
        <end position="30"/>
    </location>
</feature>
<feature type="compositionally biased region" description="Polar residues" evidence="1">
    <location>
        <begin position="461"/>
        <end position="483"/>
    </location>
</feature>
<dbReference type="OrthoDB" id="5421784at2759"/>
<dbReference type="EMBL" id="ML978279">
    <property type="protein sequence ID" value="KAF2024947.1"/>
    <property type="molecule type" value="Genomic_DNA"/>
</dbReference>
<accession>A0A9P4LHV6</accession>
<keyword evidence="4" id="KW-1185">Reference proteome</keyword>
<evidence type="ECO:0000256" key="1">
    <source>
        <dbReference type="SAM" id="MobiDB-lite"/>
    </source>
</evidence>
<feature type="compositionally biased region" description="Polar residues" evidence="1">
    <location>
        <begin position="430"/>
        <end position="440"/>
    </location>
</feature>
<feature type="compositionally biased region" description="Polar residues" evidence="1">
    <location>
        <begin position="344"/>
        <end position="356"/>
    </location>
</feature>
<feature type="transmembrane region" description="Helical" evidence="2">
    <location>
        <begin position="362"/>
        <end position="384"/>
    </location>
</feature>
<evidence type="ECO:0000313" key="4">
    <source>
        <dbReference type="Proteomes" id="UP000799777"/>
    </source>
</evidence>
<name>A0A9P4LHV6_9PLEO</name>
<keyword evidence="2" id="KW-1133">Transmembrane helix</keyword>
<feature type="compositionally biased region" description="Gly residues" evidence="1">
    <location>
        <begin position="321"/>
        <end position="332"/>
    </location>
</feature>
<organism evidence="3 4">
    <name type="scientific">Setomelanomma holmii</name>
    <dbReference type="NCBI Taxonomy" id="210430"/>
    <lineage>
        <taxon>Eukaryota</taxon>
        <taxon>Fungi</taxon>
        <taxon>Dikarya</taxon>
        <taxon>Ascomycota</taxon>
        <taxon>Pezizomycotina</taxon>
        <taxon>Dothideomycetes</taxon>
        <taxon>Pleosporomycetidae</taxon>
        <taxon>Pleosporales</taxon>
        <taxon>Pleosporineae</taxon>
        <taxon>Phaeosphaeriaceae</taxon>
        <taxon>Setomelanomma</taxon>
    </lineage>
</organism>
<reference evidence="3" key="1">
    <citation type="journal article" date="2020" name="Stud. Mycol.">
        <title>101 Dothideomycetes genomes: a test case for predicting lifestyles and emergence of pathogens.</title>
        <authorList>
            <person name="Haridas S."/>
            <person name="Albert R."/>
            <person name="Binder M."/>
            <person name="Bloem J."/>
            <person name="Labutti K."/>
            <person name="Salamov A."/>
            <person name="Andreopoulos B."/>
            <person name="Baker S."/>
            <person name="Barry K."/>
            <person name="Bills G."/>
            <person name="Bluhm B."/>
            <person name="Cannon C."/>
            <person name="Castanera R."/>
            <person name="Culley D."/>
            <person name="Daum C."/>
            <person name="Ezra D."/>
            <person name="Gonzalez J."/>
            <person name="Henrissat B."/>
            <person name="Kuo A."/>
            <person name="Liang C."/>
            <person name="Lipzen A."/>
            <person name="Lutzoni F."/>
            <person name="Magnuson J."/>
            <person name="Mondo S."/>
            <person name="Nolan M."/>
            <person name="Ohm R."/>
            <person name="Pangilinan J."/>
            <person name="Park H.-J."/>
            <person name="Ramirez L."/>
            <person name="Alfaro M."/>
            <person name="Sun H."/>
            <person name="Tritt A."/>
            <person name="Yoshinaga Y."/>
            <person name="Zwiers L.-H."/>
            <person name="Turgeon B."/>
            <person name="Goodwin S."/>
            <person name="Spatafora J."/>
            <person name="Crous P."/>
            <person name="Grigoriev I."/>
        </authorList>
    </citation>
    <scope>NUCLEOTIDE SEQUENCE</scope>
    <source>
        <strain evidence="3">CBS 110217</strain>
    </source>
</reference>
<sequence length="580" mass="58904">MDITATPPRRSRYSIQQHRQTQDSHASIATSEERNIEGVYPRAALQDLSLAQKERRKKRVAMTKDHRFYHRRQAQAATRVLTVNVEVIATVDTSGNLVGQETKTADADASTPAAIVDTLEGVVAPVVSAVQSVAAPVASPIVNIVDSVAAPVVSAVVNAVAPSVVAVPSASVPAAPSLPQVPSVPPFPTAALPSVPSVPAFPSDLVVPSYPFGSGASALAAAVSTGHVTPSPAPTSVLGSSVAPASLSTAAPLPASNSTIVSTPFLSSASIASLNSASISLSGSQSFSVDPSGRSSTLSSDETASSRLGSATASPGSGTTLAGGAGAGGGGAANTAPAPGQATSAAGTGTSGNSTPLETPQVVGSVVGSLAGAALILAIILLLLRRHKRKRRGALQLTGDETAERTQPMIQDTSRSNRIPSAFLNRFSGLSRSTAETSASGGERSFQRVSGRKLPSAFSEGMTSEQFSRGGTMSGSSFYQDDQGTYGGPGFAKELDKEIGGGSAAAGTGMMNIRPSPARTPVIRHPDDDLNPFADPTAFTKSRTHLSPPQSPNPDIPRSSLGRSLQSADGSRSSKFTENV</sequence>
<feature type="region of interest" description="Disordered" evidence="1">
    <location>
        <begin position="1"/>
        <end position="33"/>
    </location>
</feature>
<feature type="compositionally biased region" description="Polar residues" evidence="1">
    <location>
        <begin position="539"/>
        <end position="548"/>
    </location>
</feature>
<gene>
    <name evidence="3" type="ORF">EK21DRAFT_93651</name>
</gene>
<dbReference type="AlphaFoldDB" id="A0A9P4LHV6"/>
<evidence type="ECO:0000313" key="3">
    <source>
        <dbReference type="EMBL" id="KAF2024947.1"/>
    </source>
</evidence>
<comment type="caution">
    <text evidence="3">The sequence shown here is derived from an EMBL/GenBank/DDBJ whole genome shotgun (WGS) entry which is preliminary data.</text>
</comment>
<feature type="region of interest" description="Disordered" evidence="1">
    <location>
        <begin position="430"/>
        <end position="487"/>
    </location>
</feature>
<keyword evidence="2" id="KW-0812">Transmembrane</keyword>
<evidence type="ECO:0000256" key="2">
    <source>
        <dbReference type="SAM" id="Phobius"/>
    </source>
</evidence>
<keyword evidence="2" id="KW-0472">Membrane</keyword>
<feature type="region of interest" description="Disordered" evidence="1">
    <location>
        <begin position="506"/>
        <end position="580"/>
    </location>
</feature>
<feature type="region of interest" description="Disordered" evidence="1">
    <location>
        <begin position="285"/>
        <end position="356"/>
    </location>
</feature>